<organism evidence="1 2">
    <name type="scientific">Amborella trichopoda</name>
    <dbReference type="NCBI Taxonomy" id="13333"/>
    <lineage>
        <taxon>Eukaryota</taxon>
        <taxon>Viridiplantae</taxon>
        <taxon>Streptophyta</taxon>
        <taxon>Embryophyta</taxon>
        <taxon>Tracheophyta</taxon>
        <taxon>Spermatophyta</taxon>
        <taxon>Magnoliopsida</taxon>
        <taxon>Amborellales</taxon>
        <taxon>Amborellaceae</taxon>
        <taxon>Amborella</taxon>
    </lineage>
</organism>
<proteinExistence type="predicted"/>
<dbReference type="HOGENOM" id="CLU_1733966_0_0_1"/>
<dbReference type="Proteomes" id="UP000017836">
    <property type="component" value="Unassembled WGS sequence"/>
</dbReference>
<accession>W1NP65</accession>
<name>W1NP65_AMBTC</name>
<gene>
    <name evidence="1" type="ORF">AMTR_s00095p00153310</name>
</gene>
<sequence>MYGSTCYGLFRSGPNLGAFDLNTKSWDSIPPPEGLSYPCREPGRPRIHSCGCLLRTQMWGDRVCVFHINHDLELKMWVLDREMRNWELVVKADLQNLKDEPHNRLEALVLLSDTFFISRHRDKARFITSIRHTCRPSRKINISEKSTIYNN</sequence>
<protein>
    <recommendedName>
        <fullName evidence="3">F-box associated domain-containing protein</fullName>
    </recommendedName>
</protein>
<dbReference type="EMBL" id="KI395483">
    <property type="protein sequence ID" value="ERM98226.1"/>
    <property type="molecule type" value="Genomic_DNA"/>
</dbReference>
<evidence type="ECO:0008006" key="3">
    <source>
        <dbReference type="Google" id="ProtNLM"/>
    </source>
</evidence>
<evidence type="ECO:0000313" key="1">
    <source>
        <dbReference type="EMBL" id="ERM98226.1"/>
    </source>
</evidence>
<dbReference type="Gramene" id="ERM98226">
    <property type="protein sequence ID" value="ERM98226"/>
    <property type="gene ID" value="AMTR_s00095p00153310"/>
</dbReference>
<dbReference type="AlphaFoldDB" id="W1NP65"/>
<evidence type="ECO:0000313" key="2">
    <source>
        <dbReference type="Proteomes" id="UP000017836"/>
    </source>
</evidence>
<reference evidence="2" key="1">
    <citation type="journal article" date="2013" name="Science">
        <title>The Amborella genome and the evolution of flowering plants.</title>
        <authorList>
            <consortium name="Amborella Genome Project"/>
        </authorList>
    </citation>
    <scope>NUCLEOTIDE SEQUENCE [LARGE SCALE GENOMIC DNA]</scope>
</reference>
<keyword evidence="2" id="KW-1185">Reference proteome</keyword>